<protein>
    <submittedName>
        <fullName evidence="2">Uncharacterized protein</fullName>
    </submittedName>
</protein>
<proteinExistence type="predicted"/>
<feature type="transmembrane region" description="Helical" evidence="1">
    <location>
        <begin position="111"/>
        <end position="135"/>
    </location>
</feature>
<sequence>MNKFFYWMLRMLQVLSLIAAYGIQMFSTKRMGMMRHLIYTNQKWEMQYPIQTIRNISIGILLVFSVIILYGLIRKHNYTANKKALYMVLMEVITTAIFISFTLFYSSESCLSYYFISIALGIISLIQSIKSIVYFKGNN</sequence>
<keyword evidence="1" id="KW-1133">Transmembrane helix</keyword>
<name>A0ABS6FZQ4_9FIRM</name>
<reference evidence="2 3" key="1">
    <citation type="submission" date="2021-06" db="EMBL/GenBank/DDBJ databases">
        <authorList>
            <person name="Sun Q."/>
            <person name="Li D."/>
        </authorList>
    </citation>
    <scope>NUCLEOTIDE SEQUENCE [LARGE SCALE GENOMIC DNA]</scope>
    <source>
        <strain evidence="2 3">MSJ-5</strain>
    </source>
</reference>
<keyword evidence="3" id="KW-1185">Reference proteome</keyword>
<feature type="transmembrane region" description="Helical" evidence="1">
    <location>
        <begin position="52"/>
        <end position="73"/>
    </location>
</feature>
<accession>A0ABS6FZQ4</accession>
<dbReference type="RefSeq" id="WP_216415179.1">
    <property type="nucleotide sequence ID" value="NZ_JAHLQK010000001.1"/>
</dbReference>
<keyword evidence="1" id="KW-0472">Membrane</keyword>
<keyword evidence="1" id="KW-0812">Transmembrane</keyword>
<dbReference type="Proteomes" id="UP000779508">
    <property type="component" value="Unassembled WGS sequence"/>
</dbReference>
<evidence type="ECO:0000256" key="1">
    <source>
        <dbReference type="SAM" id="Phobius"/>
    </source>
</evidence>
<evidence type="ECO:0000313" key="3">
    <source>
        <dbReference type="Proteomes" id="UP000779508"/>
    </source>
</evidence>
<comment type="caution">
    <text evidence="2">The sequence shown here is derived from an EMBL/GenBank/DDBJ whole genome shotgun (WGS) entry which is preliminary data.</text>
</comment>
<gene>
    <name evidence="2" type="ORF">KQI88_04790</name>
</gene>
<evidence type="ECO:0000313" key="2">
    <source>
        <dbReference type="EMBL" id="MBU5675725.1"/>
    </source>
</evidence>
<organism evidence="2 3">
    <name type="scientific">Alkaliphilus flagellatus</name>
    <dbReference type="NCBI Taxonomy" id="2841507"/>
    <lineage>
        <taxon>Bacteria</taxon>
        <taxon>Bacillati</taxon>
        <taxon>Bacillota</taxon>
        <taxon>Clostridia</taxon>
        <taxon>Peptostreptococcales</taxon>
        <taxon>Natronincolaceae</taxon>
        <taxon>Alkaliphilus</taxon>
    </lineage>
</organism>
<feature type="transmembrane region" description="Helical" evidence="1">
    <location>
        <begin position="85"/>
        <end position="105"/>
    </location>
</feature>
<dbReference type="EMBL" id="JAHLQK010000001">
    <property type="protein sequence ID" value="MBU5675725.1"/>
    <property type="molecule type" value="Genomic_DNA"/>
</dbReference>